<dbReference type="RefSeq" id="WP_181729886.1">
    <property type="nucleotide sequence ID" value="NZ_JACEOR010000361.1"/>
</dbReference>
<gene>
    <name evidence="2" type="ORF">H0H28_08480</name>
</gene>
<dbReference type="Proteomes" id="UP000580709">
    <property type="component" value="Unassembled WGS sequence"/>
</dbReference>
<accession>A0A838X2F2</accession>
<dbReference type="GO" id="GO:0015074">
    <property type="term" value="P:DNA integration"/>
    <property type="evidence" value="ECO:0007669"/>
    <property type="project" value="InterPro"/>
</dbReference>
<dbReference type="InterPro" id="IPR011010">
    <property type="entry name" value="DNA_brk_join_enz"/>
</dbReference>
<dbReference type="GO" id="GO:0003677">
    <property type="term" value="F:DNA binding"/>
    <property type="evidence" value="ECO:0007669"/>
    <property type="project" value="InterPro"/>
</dbReference>
<dbReference type="Gene3D" id="1.10.443.10">
    <property type="entry name" value="Intergrase catalytic core"/>
    <property type="match status" value="1"/>
</dbReference>
<dbReference type="AlphaFoldDB" id="A0A838X2F2"/>
<comment type="caution">
    <text evidence="2">The sequence shown here is derived from an EMBL/GenBank/DDBJ whole genome shotgun (WGS) entry which is preliminary data.</text>
</comment>
<dbReference type="SUPFAM" id="SSF56349">
    <property type="entry name" value="DNA breaking-rejoining enzymes"/>
    <property type="match status" value="1"/>
</dbReference>
<proteinExistence type="predicted"/>
<dbReference type="EMBL" id="JACEOR010000361">
    <property type="protein sequence ID" value="MBA4505350.1"/>
    <property type="molecule type" value="Genomic_DNA"/>
</dbReference>
<sequence length="318" mass="34392">MNSTTVIANYTPTSIPAEGWTKVADFVRDNVAQVLPADSTPDVTRHYLRALAGLAYEQYVIGGRDLTVADLLADYVIEAYVVTNLAGHSNHVRGATRGALRTLGRELNPDWEGDNGATKFGSDSVTEPYNETELDDVCEFANVQTNAERRQKAEMILALGLGAGLRGGEIETLQACDVIADQHGVVIRPSGYRGAAPRNVPVLSEWANAVAEAAERARELAGEQGFVFAPKRSVASSGVLRIFMRRAHHPGIQVSTQALRATWVVDHLSYGVPEGLLCAAAGLTSLRGYVEHRRDPDPLAVREVLSREARTVVPLRAL</sequence>
<protein>
    <recommendedName>
        <fullName evidence="4">Integrase</fullName>
    </recommendedName>
</protein>
<organism evidence="2 3">
    <name type="scientific">Corynebacterium sanguinis</name>
    <dbReference type="NCBI Taxonomy" id="2594913"/>
    <lineage>
        <taxon>Bacteria</taxon>
        <taxon>Bacillati</taxon>
        <taxon>Actinomycetota</taxon>
        <taxon>Actinomycetes</taxon>
        <taxon>Mycobacteriales</taxon>
        <taxon>Corynebacteriaceae</taxon>
        <taxon>Corynebacterium</taxon>
    </lineage>
</organism>
<evidence type="ECO:0008006" key="4">
    <source>
        <dbReference type="Google" id="ProtNLM"/>
    </source>
</evidence>
<evidence type="ECO:0000256" key="1">
    <source>
        <dbReference type="ARBA" id="ARBA00023172"/>
    </source>
</evidence>
<evidence type="ECO:0000313" key="3">
    <source>
        <dbReference type="Proteomes" id="UP000580709"/>
    </source>
</evidence>
<name>A0A838X2F2_9CORY</name>
<dbReference type="InterPro" id="IPR013762">
    <property type="entry name" value="Integrase-like_cat_sf"/>
</dbReference>
<keyword evidence="3" id="KW-1185">Reference proteome</keyword>
<keyword evidence="1" id="KW-0233">DNA recombination</keyword>
<evidence type="ECO:0000313" key="2">
    <source>
        <dbReference type="EMBL" id="MBA4505350.1"/>
    </source>
</evidence>
<dbReference type="GO" id="GO:0006310">
    <property type="term" value="P:DNA recombination"/>
    <property type="evidence" value="ECO:0007669"/>
    <property type="project" value="UniProtKB-KW"/>
</dbReference>
<reference evidence="2 3" key="1">
    <citation type="submission" date="2020-07" db="EMBL/GenBank/DDBJ databases">
        <authorList>
            <person name="Khare M."/>
        </authorList>
    </citation>
    <scope>NUCLEOTIDE SEQUENCE [LARGE SCALE GENOMIC DNA]</scope>
    <source>
        <strain evidence="2 3">P8776</strain>
    </source>
</reference>